<evidence type="ECO:0000259" key="2">
    <source>
        <dbReference type="Pfam" id="PF13439"/>
    </source>
</evidence>
<dbReference type="InterPro" id="IPR001296">
    <property type="entry name" value="Glyco_trans_1"/>
</dbReference>
<dbReference type="EMBL" id="QRHP01000005">
    <property type="protein sequence ID" value="RHF85128.1"/>
    <property type="molecule type" value="Genomic_DNA"/>
</dbReference>
<dbReference type="Gene3D" id="3.40.50.2000">
    <property type="entry name" value="Glycogen Phosphorylase B"/>
    <property type="match status" value="2"/>
</dbReference>
<evidence type="ECO:0000259" key="1">
    <source>
        <dbReference type="Pfam" id="PF00534"/>
    </source>
</evidence>
<dbReference type="PANTHER" id="PTHR45947:SF13">
    <property type="entry name" value="TRANSFERASE"/>
    <property type="match status" value="1"/>
</dbReference>
<sequence>MRILMINKFLYPNGGSETYIFKLGKALEAHGHEVQYFGMEHDGRCVGNAVNAYTSNMDFHGGTKLAKITYPLKTIYSSEARKKIRIVLDDFKPDVCHLNNFNYQLTPSIILEIKKWSKLTGHACRIVYTAHDYQLVCPNHMMNNPIRHENCELCLGGHYSNCIKGSCIHSSKAKSMIGCMEAFFWKLKGTYRDIDTIICCSNFIKSKLDQNDDLRGRTITLHNFMDIDLENQVFESPNREKYCLYFGRFSEEKGIRTLIKACKCLSDIKFIFAGTGPMENELKNIPNINNVGFKTGFELKQLIKDASFSVYPSEWYENCPFSVMESQVYGTPVIGANIGGIPELIENDKTGILFESGNVNELTNAINDLWKNENKLKKMSESCMTVKFDTVEQYYGKLIKIYNGDV</sequence>
<gene>
    <name evidence="3" type="ORF">DW654_06885</name>
</gene>
<evidence type="ECO:0000313" key="4">
    <source>
        <dbReference type="Proteomes" id="UP000283701"/>
    </source>
</evidence>
<keyword evidence="3" id="KW-0808">Transferase</keyword>
<dbReference type="Proteomes" id="UP000283701">
    <property type="component" value="Unassembled WGS sequence"/>
</dbReference>
<comment type="caution">
    <text evidence="3">The sequence shown here is derived from an EMBL/GenBank/DDBJ whole genome shotgun (WGS) entry which is preliminary data.</text>
</comment>
<dbReference type="AlphaFoldDB" id="A0A3R6K3F6"/>
<dbReference type="CDD" id="cd03801">
    <property type="entry name" value="GT4_PimA-like"/>
    <property type="match status" value="1"/>
</dbReference>
<dbReference type="Pfam" id="PF00534">
    <property type="entry name" value="Glycos_transf_1"/>
    <property type="match status" value="1"/>
</dbReference>
<dbReference type="InterPro" id="IPR050194">
    <property type="entry name" value="Glycosyltransferase_grp1"/>
</dbReference>
<dbReference type="PANTHER" id="PTHR45947">
    <property type="entry name" value="SULFOQUINOVOSYL TRANSFERASE SQD2"/>
    <property type="match status" value="1"/>
</dbReference>
<feature type="domain" description="Glycosyltransferase subfamily 4-like N-terminal" evidence="2">
    <location>
        <begin position="14"/>
        <end position="228"/>
    </location>
</feature>
<name>A0A3R6K3F6_9FIRM</name>
<dbReference type="InterPro" id="IPR028098">
    <property type="entry name" value="Glyco_trans_4-like_N"/>
</dbReference>
<evidence type="ECO:0000313" key="3">
    <source>
        <dbReference type="EMBL" id="RHF85128.1"/>
    </source>
</evidence>
<dbReference type="RefSeq" id="WP_118202827.1">
    <property type="nucleotide sequence ID" value="NZ_QRHP01000005.1"/>
</dbReference>
<reference evidence="3 4" key="1">
    <citation type="submission" date="2018-08" db="EMBL/GenBank/DDBJ databases">
        <title>A genome reference for cultivated species of the human gut microbiota.</title>
        <authorList>
            <person name="Zou Y."/>
            <person name="Xue W."/>
            <person name="Luo G."/>
        </authorList>
    </citation>
    <scope>NUCLEOTIDE SEQUENCE [LARGE SCALE GENOMIC DNA]</scope>
    <source>
        <strain evidence="3 4">AM23-23AC</strain>
    </source>
</reference>
<proteinExistence type="predicted"/>
<accession>A0A3R6K3F6</accession>
<dbReference type="Pfam" id="PF13439">
    <property type="entry name" value="Glyco_transf_4"/>
    <property type="match status" value="1"/>
</dbReference>
<dbReference type="SUPFAM" id="SSF53756">
    <property type="entry name" value="UDP-Glycosyltransferase/glycogen phosphorylase"/>
    <property type="match status" value="1"/>
</dbReference>
<organism evidence="3 4">
    <name type="scientific">Roseburia inulinivorans</name>
    <dbReference type="NCBI Taxonomy" id="360807"/>
    <lineage>
        <taxon>Bacteria</taxon>
        <taxon>Bacillati</taxon>
        <taxon>Bacillota</taxon>
        <taxon>Clostridia</taxon>
        <taxon>Lachnospirales</taxon>
        <taxon>Lachnospiraceae</taxon>
        <taxon>Roseburia</taxon>
    </lineage>
</organism>
<protein>
    <submittedName>
        <fullName evidence="3">Glycosyltransferase family 1 protein</fullName>
    </submittedName>
</protein>
<feature type="domain" description="Glycosyl transferase family 1" evidence="1">
    <location>
        <begin position="229"/>
        <end position="381"/>
    </location>
</feature>
<dbReference type="GO" id="GO:0016757">
    <property type="term" value="F:glycosyltransferase activity"/>
    <property type="evidence" value="ECO:0007669"/>
    <property type="project" value="InterPro"/>
</dbReference>